<evidence type="ECO:0000256" key="2">
    <source>
        <dbReference type="ARBA" id="ARBA00022801"/>
    </source>
</evidence>
<evidence type="ECO:0000313" key="7">
    <source>
        <dbReference type="WBParaSite" id="DME_0000708901-mRNA-1"/>
    </source>
</evidence>
<evidence type="ECO:0000313" key="4">
    <source>
        <dbReference type="EMBL" id="VDN51642.1"/>
    </source>
</evidence>
<feature type="chain" id="PRO_5041041676" evidence="3">
    <location>
        <begin position="18"/>
        <end position="396"/>
    </location>
</feature>
<dbReference type="CDD" id="cd09120">
    <property type="entry name" value="PLDc_DNaseII_1"/>
    <property type="match status" value="1"/>
</dbReference>
<dbReference type="EMBL" id="UYYG01000026">
    <property type="protein sequence ID" value="VDN51642.1"/>
    <property type="molecule type" value="Genomic_DNA"/>
</dbReference>
<evidence type="ECO:0000256" key="1">
    <source>
        <dbReference type="ARBA" id="ARBA00007527"/>
    </source>
</evidence>
<feature type="signal peptide" evidence="3">
    <location>
        <begin position="1"/>
        <end position="17"/>
    </location>
</feature>
<keyword evidence="3" id="KW-0732">Signal</keyword>
<evidence type="ECO:0000313" key="5">
    <source>
        <dbReference type="Proteomes" id="UP000038040"/>
    </source>
</evidence>
<keyword evidence="6" id="KW-1185">Reference proteome</keyword>
<protein>
    <submittedName>
        <fullName evidence="7">Deoxyribonuclease II</fullName>
    </submittedName>
</protein>
<gene>
    <name evidence="4" type="ORF">DME_LOCUS1615</name>
</gene>
<accession>A0A0N4UHP8</accession>
<dbReference type="AlphaFoldDB" id="A0A0N4UHP8"/>
<dbReference type="STRING" id="318479.A0A0N4UHP8"/>
<keyword evidence="2" id="KW-0378">Hydrolase</keyword>
<dbReference type="PANTHER" id="PTHR10858">
    <property type="entry name" value="DEOXYRIBONUCLEASE II"/>
    <property type="match status" value="1"/>
</dbReference>
<dbReference type="Pfam" id="PF03265">
    <property type="entry name" value="DNase_II"/>
    <property type="match status" value="1"/>
</dbReference>
<sequence length="396" mass="45321">MFLAVFISAIVVNYALNEIEDFQCRDQSGDPVDWFIFYKLPKIETVLNSNIKEGIAFLYMDSKSKNWKLSDKSIADKNQALSYTLEQNYRLLHETQVRLLRPKSLTEFSSKKLAWELGRTSVKDKLFQVLSIYYNDEFPFPQEHVCSDVSGHTKGLIAFYEENGYWLIHSIPKFPRNDTYEYAFNARIYGQMGICVSLKSTAVQDIAIQLYYSWPNIYSINIPKIFGKDVPILYKLRNGEHAKGQPTNRTVSLTSTSGQNFMHFAKTAEFRRDLYADFVAPTLMSALAVETWQHGAKDGNLGPFCKSNHHRVLDIKSVKRPDGGVFSNYLDHSKYAITIDNGFNTVCVGDINRQVQQKVHQLKRAGGTLCLQDANVHRSYQNLIAELSKCPNNFLK</sequence>
<comment type="similarity">
    <text evidence="1">Belongs to the DNase II family.</text>
</comment>
<dbReference type="Proteomes" id="UP000038040">
    <property type="component" value="Unplaced"/>
</dbReference>
<evidence type="ECO:0000256" key="3">
    <source>
        <dbReference type="SAM" id="SignalP"/>
    </source>
</evidence>
<dbReference type="CDD" id="cd09121">
    <property type="entry name" value="PLDc_DNaseII_2"/>
    <property type="match status" value="1"/>
</dbReference>
<proteinExistence type="inferred from homology"/>
<dbReference type="PANTHER" id="PTHR10858:SF24">
    <property type="entry name" value="CELL DEATH-RELATED NUCLEASE 6"/>
    <property type="match status" value="1"/>
</dbReference>
<dbReference type="GO" id="GO:0004531">
    <property type="term" value="F:deoxyribonuclease II activity"/>
    <property type="evidence" value="ECO:0007669"/>
    <property type="project" value="InterPro"/>
</dbReference>
<dbReference type="InterPro" id="IPR004947">
    <property type="entry name" value="DNase_II"/>
</dbReference>
<dbReference type="OrthoDB" id="10261598at2759"/>
<dbReference type="Proteomes" id="UP000274756">
    <property type="component" value="Unassembled WGS sequence"/>
</dbReference>
<dbReference type="GO" id="GO:0006309">
    <property type="term" value="P:apoptotic DNA fragmentation"/>
    <property type="evidence" value="ECO:0007669"/>
    <property type="project" value="TreeGrafter"/>
</dbReference>
<dbReference type="WBParaSite" id="DME_0000708901-mRNA-1">
    <property type="protein sequence ID" value="DME_0000708901-mRNA-1"/>
    <property type="gene ID" value="DME_0000708901"/>
</dbReference>
<organism evidence="5 7">
    <name type="scientific">Dracunculus medinensis</name>
    <name type="common">Guinea worm</name>
    <dbReference type="NCBI Taxonomy" id="318479"/>
    <lineage>
        <taxon>Eukaryota</taxon>
        <taxon>Metazoa</taxon>
        <taxon>Ecdysozoa</taxon>
        <taxon>Nematoda</taxon>
        <taxon>Chromadorea</taxon>
        <taxon>Rhabditida</taxon>
        <taxon>Spirurina</taxon>
        <taxon>Dracunculoidea</taxon>
        <taxon>Dracunculidae</taxon>
        <taxon>Dracunculus</taxon>
    </lineage>
</organism>
<evidence type="ECO:0000313" key="6">
    <source>
        <dbReference type="Proteomes" id="UP000274756"/>
    </source>
</evidence>
<reference evidence="7" key="1">
    <citation type="submission" date="2017-02" db="UniProtKB">
        <authorList>
            <consortium name="WormBaseParasite"/>
        </authorList>
    </citation>
    <scope>IDENTIFICATION</scope>
</reference>
<reference evidence="4 6" key="2">
    <citation type="submission" date="2018-11" db="EMBL/GenBank/DDBJ databases">
        <authorList>
            <consortium name="Pathogen Informatics"/>
        </authorList>
    </citation>
    <scope>NUCLEOTIDE SEQUENCE [LARGE SCALE GENOMIC DNA]</scope>
</reference>
<name>A0A0N4UHP8_DRAME</name>